<feature type="disulfide bond" evidence="17">
    <location>
        <begin position="637"/>
        <end position="642"/>
    </location>
</feature>
<dbReference type="InterPro" id="IPR015812">
    <property type="entry name" value="Integrin_bsu"/>
</dbReference>
<dbReference type="InterPro" id="IPR057073">
    <property type="entry name" value="EGF_integrin_2"/>
</dbReference>
<feature type="disulfide bond" evidence="17">
    <location>
        <begin position="678"/>
        <end position="723"/>
    </location>
</feature>
<keyword evidence="4" id="KW-0245">EGF-like domain</keyword>
<comment type="caution">
    <text evidence="24">The sequence shown here is derived from an EMBL/GenBank/DDBJ whole genome shotgun (WGS) entry which is preliminary data.</text>
</comment>
<dbReference type="FunFam" id="3.40.50.410:FF:000002">
    <property type="entry name" value="Integrin beta"/>
    <property type="match status" value="1"/>
</dbReference>
<evidence type="ECO:0000256" key="14">
    <source>
        <dbReference type="ARBA" id="ARBA00023136"/>
    </source>
</evidence>
<keyword evidence="9" id="KW-0106">Calcium</keyword>
<dbReference type="GO" id="GO:0005925">
    <property type="term" value="C:focal adhesion"/>
    <property type="evidence" value="ECO:0007669"/>
    <property type="project" value="TreeGrafter"/>
</dbReference>
<dbReference type="GO" id="GO:0033627">
    <property type="term" value="P:cell adhesion mediated by integrin"/>
    <property type="evidence" value="ECO:0007669"/>
    <property type="project" value="TreeGrafter"/>
</dbReference>
<keyword evidence="5 18" id="KW-0812">Transmembrane</keyword>
<feature type="disulfide bond" evidence="17">
    <location>
        <begin position="531"/>
        <end position="535"/>
    </location>
</feature>
<keyword evidence="13 18" id="KW-0401">Integrin</keyword>
<evidence type="ECO:0000256" key="17">
    <source>
        <dbReference type="PIRSR" id="PIRSR002512-1"/>
    </source>
</evidence>
<dbReference type="Pfam" id="PF08725">
    <property type="entry name" value="Integrin_b_cyt"/>
    <property type="match status" value="1"/>
</dbReference>
<feature type="disulfide bond" evidence="17">
    <location>
        <begin position="558"/>
        <end position="567"/>
    </location>
</feature>
<accession>V8PEV2</accession>
<dbReference type="GO" id="GO:0005178">
    <property type="term" value="F:integrin binding"/>
    <property type="evidence" value="ECO:0007669"/>
    <property type="project" value="TreeGrafter"/>
</dbReference>
<dbReference type="SMART" id="SM00187">
    <property type="entry name" value="INB"/>
    <property type="match status" value="1"/>
</dbReference>
<dbReference type="OrthoDB" id="410592at2759"/>
<dbReference type="PANTHER" id="PTHR10082:SF15">
    <property type="entry name" value="INTEGRIN BETA-2"/>
    <property type="match status" value="1"/>
</dbReference>
<evidence type="ECO:0000256" key="11">
    <source>
        <dbReference type="ARBA" id="ARBA00022889"/>
    </source>
</evidence>
<evidence type="ECO:0000256" key="8">
    <source>
        <dbReference type="ARBA" id="ARBA00022737"/>
    </source>
</evidence>
<dbReference type="Gene3D" id="2.10.25.10">
    <property type="entry name" value="Laminin"/>
    <property type="match status" value="2"/>
</dbReference>
<dbReference type="InterPro" id="IPR036349">
    <property type="entry name" value="Integrin_bsu_tail_dom_sf"/>
</dbReference>
<feature type="transmembrane region" description="Helical" evidence="19">
    <location>
        <begin position="782"/>
        <end position="804"/>
    </location>
</feature>
<dbReference type="Gene3D" id="2.60.40.1510">
    <property type="entry name" value="ntegrin, alpha v. Chain A, domain 3"/>
    <property type="match status" value="1"/>
</dbReference>
<evidence type="ECO:0000259" key="22">
    <source>
        <dbReference type="SMART" id="SM01241"/>
    </source>
</evidence>
<feature type="domain" description="Integrin beta subunit VWA" evidence="20">
    <location>
        <begin position="118"/>
        <end position="535"/>
    </location>
</feature>
<evidence type="ECO:0000256" key="7">
    <source>
        <dbReference type="ARBA" id="ARBA00022729"/>
    </source>
</evidence>
<evidence type="ECO:0000256" key="2">
    <source>
        <dbReference type="ARBA" id="ARBA00007449"/>
    </source>
</evidence>
<evidence type="ECO:0000256" key="13">
    <source>
        <dbReference type="ARBA" id="ARBA00023037"/>
    </source>
</evidence>
<dbReference type="SMART" id="SM01241">
    <property type="entry name" value="Integrin_b_cyt"/>
    <property type="match status" value="1"/>
</dbReference>
<feature type="disulfide bond" evidence="17">
    <location>
        <begin position="122"/>
        <end position="159"/>
    </location>
</feature>
<feature type="disulfide bond" evidence="17">
    <location>
        <begin position="676"/>
        <end position="681"/>
    </location>
</feature>
<feature type="domain" description="Integrin beta subunit cytoplasmic" evidence="22">
    <location>
        <begin position="805"/>
        <end position="851"/>
    </location>
</feature>
<feature type="disulfide bond" evidence="17">
    <location>
        <begin position="622"/>
        <end position="627"/>
    </location>
</feature>
<dbReference type="SMART" id="SM00423">
    <property type="entry name" value="PSI"/>
    <property type="match status" value="1"/>
</dbReference>
<dbReference type="GO" id="GO:0001540">
    <property type="term" value="F:amyloid-beta binding"/>
    <property type="evidence" value="ECO:0007669"/>
    <property type="project" value="TreeGrafter"/>
</dbReference>
<dbReference type="InterPro" id="IPR016201">
    <property type="entry name" value="PSI"/>
</dbReference>
<dbReference type="PROSITE" id="PS00243">
    <property type="entry name" value="I_EGF_1"/>
    <property type="match status" value="1"/>
</dbReference>
<feature type="domain" description="PSI" evidence="21">
    <location>
        <begin position="110"/>
        <end position="160"/>
    </location>
</feature>
<feature type="disulfide bond" evidence="17">
    <location>
        <begin position="332"/>
        <end position="372"/>
    </location>
</feature>
<dbReference type="PIRSF" id="PIRSF002512">
    <property type="entry name" value="Integrin_B"/>
    <property type="match status" value="1"/>
</dbReference>
<feature type="disulfide bond" evidence="17">
    <location>
        <begin position="702"/>
        <end position="711"/>
    </location>
</feature>
<feature type="disulfide bond" evidence="17">
    <location>
        <begin position="655"/>
        <end position="662"/>
    </location>
</feature>
<feature type="disulfide bond" evidence="17">
    <location>
        <begin position="132"/>
        <end position="148"/>
    </location>
</feature>
<dbReference type="GO" id="GO:0007229">
    <property type="term" value="P:integrin-mediated signaling pathway"/>
    <property type="evidence" value="ECO:0007669"/>
    <property type="project" value="UniProtKB-KW"/>
</dbReference>
<dbReference type="GO" id="GO:0009986">
    <property type="term" value="C:cell surface"/>
    <property type="evidence" value="ECO:0007669"/>
    <property type="project" value="TreeGrafter"/>
</dbReference>
<evidence type="ECO:0000256" key="6">
    <source>
        <dbReference type="ARBA" id="ARBA00022723"/>
    </source>
</evidence>
<feature type="disulfide bond" evidence="17">
    <location>
        <begin position="277"/>
        <end position="284"/>
    </location>
</feature>
<evidence type="ECO:0000256" key="5">
    <source>
        <dbReference type="ARBA" id="ARBA00022692"/>
    </source>
</evidence>
<sequence length="851" mass="95436">MPKQCSQLTTVLIRNNVLAEEQKHKISTLKEGEVTLQKNRNSTFSQLTRKPDIKPQRLLDQLFVVSLLLEEIQCSCLCSIGYISLEMFPKCFLLLSGALLLLLTTAFSLECTKYNVQTCQDCIESGPGCAWCKKRNFTKIGEPDSVRCNTKQQLLEKGCDGNIIFPESFVHPVSSDQSNTKKQLYPEEVRLHLRPEQPAVFNVTFQRGEDYPIDLYYLMDLSFSMDDDLQTVKKLGGDLLKALQSITKRARIGFGAFVDKTVLPFVNTHPEKLQNPCPTKETKCQPPFAFRHVLSLTDDIQSFKEEVGKQHISGNLDAPEGGLDAMMQAAVCEEKIGWMNVTRLLVYTTDDGFHFAGDGKLGAILTPFDGQCHLEDNMYKKSNEYDYPSVGQLIQKLKENNIQPIFAVTKKVYNTYEKLSKMIPKSAVGELQENSNNIIQLIQRAYDDLSSKIILEHSSVPSSIKISYDSFCLNQVHTKNQPKGECDNVKIKDKITFQVQITATSCIENQTLTLQPFGFRDFTTVHIYSRCNCECDEELPNKSDCNGQGNINCGICRCNAGYVGKNCDCKTGGKTRKELEKSCRKDNSSVICSGLGDCVCGQCICHTMTDIQKHIYGAFCECDNFNCELHDDKVGTCDCGKCKCNAEYDGTACQCLASPEKCWNQNGNVCSLRGQCQCNTCKCNGNYQPPFCEECPSCSSPCDRYISCVECLAFGTGPFEKNCSDNCSNIIVENKIRPKSKVCKEKDSQNCWMSYTMFQTDGEEQYFLAFNPTRECPQPPNIAAIVGGTIAGVALIGLLLLLAWRLVAELIDRREYQRFEKEKSKAKWNEADNPLFKSATTTVVNPRFNGQ</sequence>
<dbReference type="SUPFAM" id="SSF69179">
    <property type="entry name" value="Integrin domains"/>
    <property type="match status" value="1"/>
</dbReference>
<name>V8PEV2_OPHHA</name>
<keyword evidence="10" id="KW-0460">Magnesium</keyword>
<feature type="disulfide bond" evidence="17">
    <location>
        <begin position="683"/>
        <end position="692"/>
    </location>
</feature>
<keyword evidence="6" id="KW-0479">Metal-binding</keyword>
<dbReference type="InterPro" id="IPR032695">
    <property type="entry name" value="Integrin_dom_sf"/>
</dbReference>
<feature type="disulfide bond" evidence="17">
    <location>
        <begin position="708"/>
        <end position="776"/>
    </location>
</feature>
<dbReference type="FunFam" id="3.30.1680.10:FF:000002">
    <property type="entry name" value="Integrin beta"/>
    <property type="match status" value="1"/>
</dbReference>
<dbReference type="InterPro" id="IPR033760">
    <property type="entry name" value="Integrin_beta_N"/>
</dbReference>
<evidence type="ECO:0000256" key="3">
    <source>
        <dbReference type="ARBA" id="ARBA00022475"/>
    </source>
</evidence>
<keyword evidence="11 18" id="KW-0130">Cell adhesion</keyword>
<keyword evidence="3" id="KW-1003">Cell membrane</keyword>
<reference evidence="24 25" key="1">
    <citation type="journal article" date="2013" name="Proc. Natl. Acad. Sci. U.S.A.">
        <title>The king cobra genome reveals dynamic gene evolution and adaptation in the snake venom system.</title>
        <authorList>
            <person name="Vonk F.J."/>
            <person name="Casewell N.R."/>
            <person name="Henkel C.V."/>
            <person name="Heimberg A.M."/>
            <person name="Jansen H.J."/>
            <person name="McCleary R.J."/>
            <person name="Kerkkamp H.M."/>
            <person name="Vos R.A."/>
            <person name="Guerreiro I."/>
            <person name="Calvete J.J."/>
            <person name="Wuster W."/>
            <person name="Woods A.E."/>
            <person name="Logan J.M."/>
            <person name="Harrison R.A."/>
            <person name="Castoe T.A."/>
            <person name="de Koning A.P."/>
            <person name="Pollock D.D."/>
            <person name="Yandell M."/>
            <person name="Calderon D."/>
            <person name="Renjifo C."/>
            <person name="Currier R.B."/>
            <person name="Salgado D."/>
            <person name="Pla D."/>
            <person name="Sanz L."/>
            <person name="Hyder A.S."/>
            <person name="Ribeiro J.M."/>
            <person name="Arntzen J.W."/>
            <person name="van den Thillart G.E."/>
            <person name="Boetzer M."/>
            <person name="Pirovano W."/>
            <person name="Dirks R.P."/>
            <person name="Spaink H.P."/>
            <person name="Duboule D."/>
            <person name="McGlinn E."/>
            <person name="Kini R.M."/>
            <person name="Richardson M.K."/>
        </authorList>
    </citation>
    <scope>NUCLEOTIDE SEQUENCE</scope>
    <source>
        <tissue evidence="24">Blood</tissue>
    </source>
</reference>
<dbReference type="Gene3D" id="3.40.50.410">
    <property type="entry name" value="von Willebrand factor, type A domain"/>
    <property type="match status" value="1"/>
</dbReference>
<feature type="domain" description="Integrin beta subunit tail" evidence="23">
    <location>
        <begin position="702"/>
        <end position="781"/>
    </location>
</feature>
<evidence type="ECO:0000256" key="4">
    <source>
        <dbReference type="ARBA" id="ARBA00022536"/>
    </source>
</evidence>
<feature type="disulfide bond" evidence="17">
    <location>
        <begin position="639"/>
        <end position="670"/>
    </location>
</feature>
<feature type="disulfide bond" evidence="17">
    <location>
        <begin position="727"/>
        <end position="751"/>
    </location>
</feature>
<dbReference type="Pfam" id="PF23105">
    <property type="entry name" value="EGF_integrin"/>
    <property type="match status" value="1"/>
</dbReference>
<dbReference type="GO" id="GO:0030593">
    <property type="term" value="P:neutrophil chemotaxis"/>
    <property type="evidence" value="ECO:0007669"/>
    <property type="project" value="TreeGrafter"/>
</dbReference>
<evidence type="ECO:0000313" key="24">
    <source>
        <dbReference type="EMBL" id="ETE72895.1"/>
    </source>
</evidence>
<dbReference type="Proteomes" id="UP000018936">
    <property type="component" value="Unassembled WGS sequence"/>
</dbReference>
<dbReference type="SMART" id="SM01242">
    <property type="entry name" value="Integrin_B_tail"/>
    <property type="match status" value="1"/>
</dbReference>
<evidence type="ECO:0000256" key="15">
    <source>
        <dbReference type="ARBA" id="ARBA00023157"/>
    </source>
</evidence>
<dbReference type="SUPFAM" id="SSF69687">
    <property type="entry name" value="Integrin beta tail domain"/>
    <property type="match status" value="1"/>
</dbReference>
<evidence type="ECO:0000256" key="12">
    <source>
        <dbReference type="ARBA" id="ARBA00022989"/>
    </source>
</evidence>
<feature type="disulfide bond" evidence="17">
    <location>
        <begin position="598"/>
        <end position="603"/>
    </location>
</feature>
<dbReference type="Gene3D" id="1.20.5.100">
    <property type="entry name" value="Cytochrome c1, transmembrane anchor, C-terminal"/>
    <property type="match status" value="1"/>
</dbReference>
<comment type="similarity">
    <text evidence="2 18">Belongs to the integrin beta chain family.</text>
</comment>
<dbReference type="FunFam" id="1.20.5.100:FF:000008">
    <property type="entry name" value="Integrin beta"/>
    <property type="match status" value="1"/>
</dbReference>
<evidence type="ECO:0000256" key="18">
    <source>
        <dbReference type="RuleBase" id="RU000633"/>
    </source>
</evidence>
<feature type="disulfide bond" evidence="17">
    <location>
        <begin position="111"/>
        <end position="533"/>
    </location>
</feature>
<keyword evidence="8" id="KW-0677">Repeat</keyword>
<organism evidence="24 25">
    <name type="scientific">Ophiophagus hannah</name>
    <name type="common">King cobra</name>
    <name type="synonym">Naja hannah</name>
    <dbReference type="NCBI Taxonomy" id="8665"/>
    <lineage>
        <taxon>Eukaryota</taxon>
        <taxon>Metazoa</taxon>
        <taxon>Chordata</taxon>
        <taxon>Craniata</taxon>
        <taxon>Vertebrata</taxon>
        <taxon>Euteleostomi</taxon>
        <taxon>Lepidosauria</taxon>
        <taxon>Squamata</taxon>
        <taxon>Bifurcata</taxon>
        <taxon>Unidentata</taxon>
        <taxon>Episquamata</taxon>
        <taxon>Toxicofera</taxon>
        <taxon>Serpentes</taxon>
        <taxon>Colubroidea</taxon>
        <taxon>Elapidae</taxon>
        <taxon>Elapinae</taxon>
        <taxon>Ophiophagus</taxon>
    </lineage>
</organism>
<protein>
    <recommendedName>
        <fullName evidence="18">Integrin beta</fullName>
    </recommendedName>
</protein>
<evidence type="ECO:0000313" key="25">
    <source>
        <dbReference type="Proteomes" id="UP000018936"/>
    </source>
</evidence>
<dbReference type="EMBL" id="AZIM01000162">
    <property type="protein sequence ID" value="ETE72895.1"/>
    <property type="molecule type" value="Genomic_DNA"/>
</dbReference>
<feature type="disulfide bond" evidence="17">
    <location>
        <begin position="506"/>
        <end position="743"/>
    </location>
</feature>
<keyword evidence="14 19" id="KW-0472">Membrane</keyword>
<keyword evidence="12 19" id="KW-1133">Transmembrane helix</keyword>
<gene>
    <name evidence="24" type="primary">ITGB2</name>
    <name evidence="24" type="ORF">L345_01268</name>
</gene>
<feature type="disulfide bond" evidence="17">
    <location>
        <begin position="119"/>
        <end position="129"/>
    </location>
</feature>
<evidence type="ECO:0000256" key="16">
    <source>
        <dbReference type="ARBA" id="ARBA00023180"/>
    </source>
</evidence>
<dbReference type="Pfam" id="PF17205">
    <property type="entry name" value="PSI_integrin"/>
    <property type="match status" value="1"/>
</dbReference>
<dbReference type="InterPro" id="IPR057243">
    <property type="entry name" value="Integrin_I-EGF_CS"/>
</dbReference>
<dbReference type="FunFam" id="2.10.25.10:FF:000076">
    <property type="entry name" value="Integrin beta"/>
    <property type="match status" value="1"/>
</dbReference>
<dbReference type="InterPro" id="IPR002369">
    <property type="entry name" value="Integrin_bsu_VWA"/>
</dbReference>
<dbReference type="InterPro" id="IPR012896">
    <property type="entry name" value="Integrin_bsu_tail"/>
</dbReference>
<dbReference type="Pfam" id="PF00362">
    <property type="entry name" value="Integrin_beta"/>
    <property type="match status" value="1"/>
</dbReference>
<dbReference type="SUPFAM" id="SSF57196">
    <property type="entry name" value="EGF/Laminin"/>
    <property type="match status" value="1"/>
</dbReference>
<dbReference type="GO" id="GO:0046872">
    <property type="term" value="F:metal ion binding"/>
    <property type="evidence" value="ECO:0007669"/>
    <property type="project" value="UniProtKB-KW"/>
</dbReference>
<evidence type="ECO:0000256" key="1">
    <source>
        <dbReference type="ARBA" id="ARBA00004251"/>
    </source>
</evidence>
<feature type="disulfide bond" evidence="17">
    <location>
        <begin position="605"/>
        <end position="620"/>
    </location>
</feature>
<evidence type="ECO:0000256" key="10">
    <source>
        <dbReference type="ARBA" id="ARBA00022842"/>
    </source>
</evidence>
<dbReference type="GO" id="GO:0007160">
    <property type="term" value="P:cell-matrix adhesion"/>
    <property type="evidence" value="ECO:0007669"/>
    <property type="project" value="TreeGrafter"/>
</dbReference>
<dbReference type="GO" id="GO:0019901">
    <property type="term" value="F:protein kinase binding"/>
    <property type="evidence" value="ECO:0007669"/>
    <property type="project" value="TreeGrafter"/>
</dbReference>
<dbReference type="InterPro" id="IPR036465">
    <property type="entry name" value="vWFA_dom_sf"/>
</dbReference>
<dbReference type="SUPFAM" id="SSF53300">
    <property type="entry name" value="vWA-like"/>
    <property type="match status" value="1"/>
</dbReference>
<comment type="subcellular location">
    <subcellularLocation>
        <location evidence="1 18">Cell membrane</location>
        <topology evidence="1 18">Single-pass type I membrane protein</topology>
    </subcellularLocation>
</comment>
<dbReference type="GO" id="GO:0008305">
    <property type="term" value="C:integrin complex"/>
    <property type="evidence" value="ECO:0007669"/>
    <property type="project" value="TreeGrafter"/>
</dbReference>
<dbReference type="PRINTS" id="PR01186">
    <property type="entry name" value="INTEGRINB"/>
</dbReference>
<keyword evidence="16" id="KW-0325">Glycoprotein</keyword>
<evidence type="ECO:0000259" key="21">
    <source>
        <dbReference type="SMART" id="SM00423"/>
    </source>
</evidence>
<dbReference type="SUPFAM" id="SSF103575">
    <property type="entry name" value="Plexin repeat"/>
    <property type="match status" value="1"/>
</dbReference>
<keyword evidence="7" id="KW-0732">Signal</keyword>
<dbReference type="PANTHER" id="PTHR10082">
    <property type="entry name" value="INTEGRIN BETA SUBUNIT"/>
    <property type="match status" value="1"/>
</dbReference>
<feature type="disulfide bond" evidence="17">
    <location>
        <begin position="553"/>
        <end position="592"/>
    </location>
</feature>
<evidence type="ECO:0000259" key="20">
    <source>
        <dbReference type="SMART" id="SM00187"/>
    </source>
</evidence>
<dbReference type="Pfam" id="PF07965">
    <property type="entry name" value="Integrin_B_tail"/>
    <property type="match status" value="1"/>
</dbReference>
<evidence type="ECO:0000256" key="9">
    <source>
        <dbReference type="ARBA" id="ARBA00022837"/>
    </source>
</evidence>
<proteinExistence type="inferred from homology"/>
<evidence type="ECO:0000256" key="19">
    <source>
        <dbReference type="SAM" id="Phobius"/>
    </source>
</evidence>
<dbReference type="GO" id="GO:0007159">
    <property type="term" value="P:leukocyte cell-cell adhesion"/>
    <property type="evidence" value="ECO:0007669"/>
    <property type="project" value="TreeGrafter"/>
</dbReference>
<dbReference type="Gene3D" id="3.30.1680.10">
    <property type="entry name" value="ligand-binding face of the semaphorins, domain 2"/>
    <property type="match status" value="1"/>
</dbReference>
<feature type="disulfide bond" evidence="17">
    <location>
        <begin position="569"/>
        <end position="583"/>
    </location>
</feature>
<keyword evidence="25" id="KW-1185">Reference proteome</keyword>
<feature type="disulfide bond" evidence="17">
    <location>
        <begin position="644"/>
        <end position="653"/>
    </location>
</feature>
<keyword evidence="15 17" id="KW-1015">Disulfide bond</keyword>
<dbReference type="InterPro" id="IPR014836">
    <property type="entry name" value="Integrin_bsu_cyt_dom"/>
</dbReference>
<dbReference type="AlphaFoldDB" id="V8PEV2"/>
<evidence type="ECO:0000259" key="23">
    <source>
        <dbReference type="SMART" id="SM01242"/>
    </source>
</evidence>